<dbReference type="GeneID" id="33557876"/>
<dbReference type="EMBL" id="NBSH01000008">
    <property type="protein sequence ID" value="ORX36230.1"/>
    <property type="molecule type" value="Genomic_DNA"/>
</dbReference>
<evidence type="ECO:0000256" key="3">
    <source>
        <dbReference type="ARBA" id="ARBA00023002"/>
    </source>
</evidence>
<evidence type="ECO:0000256" key="1">
    <source>
        <dbReference type="ARBA" id="ARBA00001954"/>
    </source>
</evidence>
<protein>
    <recommendedName>
        <fullName evidence="7">2-oxoadipate dioxygenase/decarboxylase</fullName>
        <ecNumber evidence="6">1.13.11.93</ecNumber>
    </recommendedName>
    <alternativeName>
        <fullName evidence="8">2-hydroxyglutarate synthase</fullName>
    </alternativeName>
</protein>
<comment type="cofactor">
    <cofactor evidence="1">
        <name>Fe(2+)</name>
        <dbReference type="ChEBI" id="CHEBI:29033"/>
    </cofactor>
</comment>
<comment type="similarity">
    <text evidence="5">Belongs to the 2-oxoadipate dioxygenase/decarboxylase family.</text>
</comment>
<dbReference type="PANTHER" id="PTHR39479">
    <property type="match status" value="1"/>
</dbReference>
<name>A0A1Y1UDV6_9TREE</name>
<dbReference type="Pfam" id="PF07063">
    <property type="entry name" value="HGLS"/>
    <property type="match status" value="1"/>
</dbReference>
<dbReference type="RefSeq" id="XP_021870331.1">
    <property type="nucleotide sequence ID" value="XM_022016067.1"/>
</dbReference>
<dbReference type="STRING" id="4999.A0A1Y1UDV6"/>
<dbReference type="InParanoid" id="A0A1Y1UDV6"/>
<keyword evidence="4" id="KW-0408">Iron</keyword>
<dbReference type="CDD" id="cd16348">
    <property type="entry name" value="VOC_YdcJ_like"/>
    <property type="match status" value="1"/>
</dbReference>
<keyword evidence="3" id="KW-0560">Oxidoreductase</keyword>
<dbReference type="SMART" id="SM01150">
    <property type="entry name" value="DUF1338"/>
    <property type="match status" value="1"/>
</dbReference>
<dbReference type="GO" id="GO:0051213">
    <property type="term" value="F:dioxygenase activity"/>
    <property type="evidence" value="ECO:0007669"/>
    <property type="project" value="UniProtKB-KW"/>
</dbReference>
<reference evidence="10 11" key="1">
    <citation type="submission" date="2017-03" db="EMBL/GenBank/DDBJ databases">
        <title>Widespread Adenine N6-methylation of Active Genes in Fungi.</title>
        <authorList>
            <consortium name="DOE Joint Genome Institute"/>
            <person name="Mondo S.J."/>
            <person name="Dannebaum R.O."/>
            <person name="Kuo R.C."/>
            <person name="Louie K.B."/>
            <person name="Bewick A.J."/>
            <person name="Labutti K."/>
            <person name="Haridas S."/>
            <person name="Kuo A."/>
            <person name="Salamov A."/>
            <person name="Ahrendt S.R."/>
            <person name="Lau R."/>
            <person name="Bowen B.P."/>
            <person name="Lipzen A."/>
            <person name="Sullivan W."/>
            <person name="Andreopoulos W.B."/>
            <person name="Clum A."/>
            <person name="Lindquist E."/>
            <person name="Daum C."/>
            <person name="Northen T.R."/>
            <person name="Ramamoorthy G."/>
            <person name="Schmitz R.J."/>
            <person name="Gryganskyi A."/>
            <person name="Culley D."/>
            <person name="Magnuson J."/>
            <person name="James T.Y."/>
            <person name="O'Malley M.A."/>
            <person name="Stajich J.E."/>
            <person name="Spatafora J.W."/>
            <person name="Visel A."/>
            <person name="Grigoriev I.V."/>
        </authorList>
    </citation>
    <scope>NUCLEOTIDE SEQUENCE [LARGE SCALE GENOMIC DNA]</scope>
    <source>
        <strain evidence="10 11">NRRL Y-17943</strain>
    </source>
</reference>
<dbReference type="Gene3D" id="3.10.180.80">
    <property type="entry name" value="Uncharacterised protein PF07063, DUF1338"/>
    <property type="match status" value="1"/>
</dbReference>
<feature type="compositionally biased region" description="Low complexity" evidence="9">
    <location>
        <begin position="404"/>
        <end position="424"/>
    </location>
</feature>
<comment type="caution">
    <text evidence="10">The sequence shown here is derived from an EMBL/GenBank/DDBJ whole genome shotgun (WGS) entry which is preliminary data.</text>
</comment>
<evidence type="ECO:0000256" key="9">
    <source>
        <dbReference type="SAM" id="MobiDB-lite"/>
    </source>
</evidence>
<evidence type="ECO:0000256" key="7">
    <source>
        <dbReference type="ARBA" id="ARBA00035034"/>
    </source>
</evidence>
<feature type="region of interest" description="Disordered" evidence="9">
    <location>
        <begin position="403"/>
        <end position="425"/>
    </location>
</feature>
<evidence type="ECO:0000313" key="11">
    <source>
        <dbReference type="Proteomes" id="UP000193218"/>
    </source>
</evidence>
<dbReference type="OrthoDB" id="8300246at2759"/>
<evidence type="ECO:0000256" key="2">
    <source>
        <dbReference type="ARBA" id="ARBA00022964"/>
    </source>
</evidence>
<gene>
    <name evidence="10" type="ORF">BD324DRAFT_627981</name>
</gene>
<keyword evidence="11" id="KW-1185">Reference proteome</keyword>
<evidence type="ECO:0000256" key="8">
    <source>
        <dbReference type="ARBA" id="ARBA00035045"/>
    </source>
</evidence>
<organism evidence="10 11">
    <name type="scientific">Kockovaella imperatae</name>
    <dbReference type="NCBI Taxonomy" id="4999"/>
    <lineage>
        <taxon>Eukaryota</taxon>
        <taxon>Fungi</taxon>
        <taxon>Dikarya</taxon>
        <taxon>Basidiomycota</taxon>
        <taxon>Agaricomycotina</taxon>
        <taxon>Tremellomycetes</taxon>
        <taxon>Tremellales</taxon>
        <taxon>Cuniculitremaceae</taxon>
        <taxon>Kockovaella</taxon>
    </lineage>
</organism>
<evidence type="ECO:0000313" key="10">
    <source>
        <dbReference type="EMBL" id="ORX36230.1"/>
    </source>
</evidence>
<evidence type="ECO:0000256" key="4">
    <source>
        <dbReference type="ARBA" id="ARBA00023004"/>
    </source>
</evidence>
<sequence>MPDDGYIPHARFVSPNEIRRDFCAALSSMYRLEVPLYGELIDLVNDVNERVKERGGSWETSARLGVERHGAIRLGRPSELAFIARFFATLGMYPVGYYDLSTSGVPVHATAFRPISSSALEANPFRVFTSLLRPELISDPMLRQQALDILAKREIFHPRVRELVTMAERQGGLGEDEAKDLVQFGLETFRWHETAFVDQATYRKLDQAHPLVADIVGFRGPHINHLTPRVLDIDTAQRDMIRREIPAKQIIEGPPARQCPILLRQTSFQALTEAIRFPGGEGLGAHRARFGEIESRGVALTPKGHDLYMKLMDELKRVEAHIENNDEHQANLQKVFARFPDSWKSLRKDRLAYFTYSLAFTSIGPGTPRSLEDLIDDGIVTVTPIVYEDFLPASAAGIFQSNLGSSSGSRSPTPEESSSSTESSKVVFEEALGQTTIDYFELYEQIQQKSLDTVRRLTGGVVP</sequence>
<proteinExistence type="inferred from homology"/>
<dbReference type="InterPro" id="IPR009770">
    <property type="entry name" value="HGLS"/>
</dbReference>
<evidence type="ECO:0000256" key="6">
    <source>
        <dbReference type="ARBA" id="ARBA00035023"/>
    </source>
</evidence>
<accession>A0A1Y1UDV6</accession>
<dbReference type="PANTHER" id="PTHR39479:SF2">
    <property type="entry name" value="2-OXOADIPATE DIOXYGENASE_DECARBOXYLASE"/>
    <property type="match status" value="1"/>
</dbReference>
<dbReference type="InterPro" id="IPR047869">
    <property type="entry name" value="YdcJ_bac-like"/>
</dbReference>
<keyword evidence="2" id="KW-0223">Dioxygenase</keyword>
<dbReference type="AlphaFoldDB" id="A0A1Y1UDV6"/>
<dbReference type="Proteomes" id="UP000193218">
    <property type="component" value="Unassembled WGS sequence"/>
</dbReference>
<dbReference type="EC" id="1.13.11.93" evidence="6"/>
<evidence type="ECO:0000256" key="5">
    <source>
        <dbReference type="ARBA" id="ARBA00035013"/>
    </source>
</evidence>